<keyword evidence="2" id="KW-1185">Reference proteome</keyword>
<feature type="region of interest" description="Disordered" evidence="1">
    <location>
        <begin position="24"/>
        <end position="51"/>
    </location>
</feature>
<accession>A0A183C1G3</accession>
<reference evidence="3" key="3">
    <citation type="submission" date="2016-06" db="UniProtKB">
        <authorList>
            <consortium name="WormBaseParasite"/>
        </authorList>
    </citation>
    <scope>IDENTIFICATION</scope>
</reference>
<reference evidence="2" key="2">
    <citation type="submission" date="2014-05" db="EMBL/GenBank/DDBJ databases">
        <title>The genome and life-stage specific transcriptomes of Globodera pallida elucidate key aspects of plant parasitism by a cyst nematode.</title>
        <authorList>
            <person name="Cotton J.A."/>
            <person name="Lilley C.J."/>
            <person name="Jones L.M."/>
            <person name="Kikuchi T."/>
            <person name="Reid A.J."/>
            <person name="Thorpe P."/>
            <person name="Tsai I.J."/>
            <person name="Beasley H."/>
            <person name="Blok V."/>
            <person name="Cock P.J.A."/>
            <person name="Van den Akker S.E."/>
            <person name="Holroyd N."/>
            <person name="Hunt M."/>
            <person name="Mantelin S."/>
            <person name="Naghra H."/>
            <person name="Pain A."/>
            <person name="Palomares-Rius J.E."/>
            <person name="Zarowiecki M."/>
            <person name="Berriman M."/>
            <person name="Jones J.T."/>
            <person name="Urwin P.E."/>
        </authorList>
    </citation>
    <scope>NUCLEOTIDE SEQUENCE [LARGE SCALE GENOMIC DNA]</scope>
    <source>
        <strain evidence="2">Lindley</strain>
    </source>
</reference>
<sequence length="149" mass="15642">MKGTGVNPIGSSLFGQQNTLGQQQQGGLFGKPAATTSAPTFPSATTASSLFGGQPQTGGLFGAAKPAGSSLFGAATSQPSGGLFGQQQQQPSSAFGLLRIDYACFYQFGAEAISCRHCFYRRSVETPGKPTNALRSHLKKYHLEVLEEY</sequence>
<feature type="compositionally biased region" description="Low complexity" evidence="1">
    <location>
        <begin position="24"/>
        <end position="49"/>
    </location>
</feature>
<reference evidence="2" key="1">
    <citation type="submission" date="2013-12" db="EMBL/GenBank/DDBJ databases">
        <authorList>
            <person name="Aslett M."/>
        </authorList>
    </citation>
    <scope>NUCLEOTIDE SEQUENCE [LARGE SCALE GENOMIC DNA]</scope>
    <source>
        <strain evidence="2">Lindley</strain>
    </source>
</reference>
<dbReference type="Proteomes" id="UP000050741">
    <property type="component" value="Unassembled WGS sequence"/>
</dbReference>
<evidence type="ECO:0000313" key="2">
    <source>
        <dbReference type="Proteomes" id="UP000050741"/>
    </source>
</evidence>
<proteinExistence type="predicted"/>
<evidence type="ECO:0000256" key="1">
    <source>
        <dbReference type="SAM" id="MobiDB-lite"/>
    </source>
</evidence>
<organism evidence="2 3">
    <name type="scientific">Globodera pallida</name>
    <name type="common">Potato cyst nematode worm</name>
    <name type="synonym">Heterodera pallida</name>
    <dbReference type="NCBI Taxonomy" id="36090"/>
    <lineage>
        <taxon>Eukaryota</taxon>
        <taxon>Metazoa</taxon>
        <taxon>Ecdysozoa</taxon>
        <taxon>Nematoda</taxon>
        <taxon>Chromadorea</taxon>
        <taxon>Rhabditida</taxon>
        <taxon>Tylenchina</taxon>
        <taxon>Tylenchomorpha</taxon>
        <taxon>Tylenchoidea</taxon>
        <taxon>Heteroderidae</taxon>
        <taxon>Heteroderinae</taxon>
        <taxon>Globodera</taxon>
    </lineage>
</organism>
<dbReference type="InterPro" id="IPR025574">
    <property type="entry name" value="Nucleoporin_FG_rpt"/>
</dbReference>
<dbReference type="GO" id="GO:0005643">
    <property type="term" value="C:nuclear pore"/>
    <property type="evidence" value="ECO:0007669"/>
    <property type="project" value="UniProtKB-ARBA"/>
</dbReference>
<evidence type="ECO:0000313" key="3">
    <source>
        <dbReference type="WBParaSite" id="GPLIN_000670600"/>
    </source>
</evidence>
<dbReference type="Pfam" id="PF13634">
    <property type="entry name" value="Nucleoporin_FG"/>
    <property type="match status" value="1"/>
</dbReference>
<name>A0A183C1G3_GLOPA</name>
<dbReference type="WBParaSite" id="GPLIN_000670600">
    <property type="protein sequence ID" value="GPLIN_000670600"/>
    <property type="gene ID" value="GPLIN_000670600"/>
</dbReference>
<dbReference type="AlphaFoldDB" id="A0A183C1G3"/>
<protein>
    <submittedName>
        <fullName evidence="3">BED-type domain-containing protein</fullName>
    </submittedName>
</protein>